<dbReference type="InterPro" id="IPR011453">
    <property type="entry name" value="DUF1559"/>
</dbReference>
<dbReference type="NCBIfam" id="TIGR04294">
    <property type="entry name" value="pre_pil_HX9DG"/>
    <property type="match status" value="1"/>
</dbReference>
<feature type="domain" description="DUF1559" evidence="1">
    <location>
        <begin position="35"/>
        <end position="333"/>
    </location>
</feature>
<gene>
    <name evidence="2" type="ORF">PZE19_06185</name>
</gene>
<evidence type="ECO:0000313" key="3">
    <source>
        <dbReference type="Proteomes" id="UP001216907"/>
    </source>
</evidence>
<dbReference type="Pfam" id="PF07596">
    <property type="entry name" value="SBP_bac_10"/>
    <property type="match status" value="1"/>
</dbReference>
<dbReference type="SUPFAM" id="SSF54523">
    <property type="entry name" value="Pili subunits"/>
    <property type="match status" value="1"/>
</dbReference>
<dbReference type="InterPro" id="IPR027558">
    <property type="entry name" value="Pre_pil_HX9DG_C"/>
</dbReference>
<keyword evidence="3" id="KW-1185">Reference proteome</keyword>
<dbReference type="InterPro" id="IPR012902">
    <property type="entry name" value="N_methyl_site"/>
</dbReference>
<dbReference type="PANTHER" id="PTHR30093">
    <property type="entry name" value="GENERAL SECRETION PATHWAY PROTEIN G"/>
    <property type="match status" value="1"/>
</dbReference>
<dbReference type="Pfam" id="PF07963">
    <property type="entry name" value="N_methyl"/>
    <property type="match status" value="1"/>
</dbReference>
<dbReference type="Proteomes" id="UP001216907">
    <property type="component" value="Unassembled WGS sequence"/>
</dbReference>
<dbReference type="Gene3D" id="3.30.700.10">
    <property type="entry name" value="Glycoprotein, Type 4 Pilin"/>
    <property type="match status" value="1"/>
</dbReference>
<dbReference type="RefSeq" id="WP_277859700.1">
    <property type="nucleotide sequence ID" value="NZ_JARRAG010000001.1"/>
</dbReference>
<comment type="caution">
    <text evidence="2">The sequence shown here is derived from an EMBL/GenBank/DDBJ whole genome shotgun (WGS) entry which is preliminary data.</text>
</comment>
<proteinExistence type="predicted"/>
<name>A0ABT6F741_9BACT</name>
<dbReference type="EMBL" id="JARRAG010000001">
    <property type="protein sequence ID" value="MDG3003347.1"/>
    <property type="molecule type" value="Genomic_DNA"/>
</dbReference>
<evidence type="ECO:0000259" key="1">
    <source>
        <dbReference type="Pfam" id="PF07596"/>
    </source>
</evidence>
<organism evidence="2 3">
    <name type="scientific">Paludisphaera mucosa</name>
    <dbReference type="NCBI Taxonomy" id="3030827"/>
    <lineage>
        <taxon>Bacteria</taxon>
        <taxon>Pseudomonadati</taxon>
        <taxon>Planctomycetota</taxon>
        <taxon>Planctomycetia</taxon>
        <taxon>Isosphaerales</taxon>
        <taxon>Isosphaeraceae</taxon>
        <taxon>Paludisphaera</taxon>
    </lineage>
</organism>
<evidence type="ECO:0000313" key="2">
    <source>
        <dbReference type="EMBL" id="MDG3003347.1"/>
    </source>
</evidence>
<dbReference type="NCBIfam" id="TIGR02532">
    <property type="entry name" value="IV_pilin_GFxxxE"/>
    <property type="match status" value="1"/>
</dbReference>
<dbReference type="PANTHER" id="PTHR30093:SF2">
    <property type="entry name" value="TYPE II SECRETION SYSTEM PROTEIN H"/>
    <property type="match status" value="1"/>
</dbReference>
<accession>A0ABT6F741</accession>
<protein>
    <submittedName>
        <fullName evidence="2">DUF1559 domain-containing protein</fullName>
    </submittedName>
</protein>
<reference evidence="2 3" key="1">
    <citation type="submission" date="2023-03" db="EMBL/GenBank/DDBJ databases">
        <title>Paludisphaera mucosa sp. nov. a novel planctomycete from northern fen.</title>
        <authorList>
            <person name="Ivanova A."/>
        </authorList>
    </citation>
    <scope>NUCLEOTIDE SEQUENCE [LARGE SCALE GENOMIC DNA]</scope>
    <source>
        <strain evidence="2 3">Pla2</strain>
    </source>
</reference>
<dbReference type="InterPro" id="IPR045584">
    <property type="entry name" value="Pilin-like"/>
</dbReference>
<sequence length="353" mass="38153">MQRHRMPRPGFTLIELLVVIAIIAVLIALLLPAVQAAREAARRSQCANNLKQLALGAINYESAAGSLPFGRRSISRTPYSPAIPEPCDFQAQLAHTTFCYILPFLEGANGYNAFNLTRVYNNRVNITAGSIVVASYLCPSDSTYTRPGETLFPYPQASYATSNGLEDQYLTSWANTSTLPDPTGQFPQICNQVPGDGAFGTNWTFPISAFADGTSNTFLFGESSRFRDEPGGSSFYTNFVGGWWDGPGQVAGSLYDLRITGGATAVPRLNGKHDRGIDGLIDCLGTAFYPNDWINVPACVDYGNMGFRSMHPGGAQFAMVDGSVRYIRDQIDKAAYRALATRAGGEVVGADSY</sequence>